<reference evidence="1 2" key="1">
    <citation type="submission" date="2015-04" db="EMBL/GenBank/DDBJ databases">
        <authorList>
            <person name="Syromyatnikov M.Y."/>
            <person name="Popov V.N."/>
        </authorList>
    </citation>
    <scope>NUCLEOTIDE SEQUENCE [LARGE SCALE GENOMIC DNA]</scope>
</reference>
<protein>
    <submittedName>
        <fullName evidence="1">CLUMA_CG002952, isoform A</fullName>
    </submittedName>
</protein>
<organism evidence="1 2">
    <name type="scientific">Clunio marinus</name>
    <dbReference type="NCBI Taxonomy" id="568069"/>
    <lineage>
        <taxon>Eukaryota</taxon>
        <taxon>Metazoa</taxon>
        <taxon>Ecdysozoa</taxon>
        <taxon>Arthropoda</taxon>
        <taxon>Hexapoda</taxon>
        <taxon>Insecta</taxon>
        <taxon>Pterygota</taxon>
        <taxon>Neoptera</taxon>
        <taxon>Endopterygota</taxon>
        <taxon>Diptera</taxon>
        <taxon>Nematocera</taxon>
        <taxon>Chironomoidea</taxon>
        <taxon>Chironomidae</taxon>
        <taxon>Clunio</taxon>
    </lineage>
</organism>
<name>A0A1J1HM96_9DIPT</name>
<proteinExistence type="predicted"/>
<sequence>MEDGSYFLRSVGKTVLSKVYALKIPSYLLPLGRRGMVDGKLSRCKRLKNSHCKISVHMFLPMLFSHIVQQSAKIKRYRSGEGEAENVPFSIGGH</sequence>
<gene>
    <name evidence="1" type="ORF">CLUMA_CG002952</name>
</gene>
<dbReference type="Proteomes" id="UP000183832">
    <property type="component" value="Unassembled WGS sequence"/>
</dbReference>
<evidence type="ECO:0000313" key="2">
    <source>
        <dbReference type="Proteomes" id="UP000183832"/>
    </source>
</evidence>
<dbReference type="AlphaFoldDB" id="A0A1J1HM96"/>
<evidence type="ECO:0000313" key="1">
    <source>
        <dbReference type="EMBL" id="CRK89192.1"/>
    </source>
</evidence>
<accession>A0A1J1HM96</accession>
<dbReference type="EMBL" id="CVRI01000011">
    <property type="protein sequence ID" value="CRK89192.1"/>
    <property type="molecule type" value="Genomic_DNA"/>
</dbReference>
<keyword evidence="2" id="KW-1185">Reference proteome</keyword>